<proteinExistence type="inferred from homology"/>
<dbReference type="GO" id="GO:0005886">
    <property type="term" value="C:plasma membrane"/>
    <property type="evidence" value="ECO:0007669"/>
    <property type="project" value="UniProtKB-SubCell"/>
</dbReference>
<dbReference type="STRING" id="269670.SAMN02982927_01342"/>
<feature type="transmembrane region" description="Helical" evidence="5">
    <location>
        <begin position="6"/>
        <end position="29"/>
    </location>
</feature>
<sequence>MKKDWLSIRTIVAAGIGAAIFIILRYISIPVGFVPNTTVQLSYIFLALIAVVYGPVAGGLVGLIGHSLGDALQYGSVWWSWVVVSAIVGIGFGLASHFLKISDGEFGWKSIAVFNLFQVVTQAIGWFLIAPILDISIYGEPANKVFVQGFTAGILDIVTVGIFGTLLIWIYTQTRTKVGSLKKEA</sequence>
<comment type="subcellular location">
    <subcellularLocation>
        <location evidence="5">Cell membrane</location>
        <topology evidence="5">Multi-pass membrane protein</topology>
    </subcellularLocation>
</comment>
<dbReference type="RefSeq" id="WP_093671311.1">
    <property type="nucleotide sequence ID" value="NZ_FOOY01000008.1"/>
</dbReference>
<evidence type="ECO:0000313" key="7">
    <source>
        <dbReference type="Proteomes" id="UP000198752"/>
    </source>
</evidence>
<evidence type="ECO:0000256" key="5">
    <source>
        <dbReference type="HAMAP-Rule" id="MF_01572"/>
    </source>
</evidence>
<reference evidence="7" key="1">
    <citation type="submission" date="2016-10" db="EMBL/GenBank/DDBJ databases">
        <authorList>
            <person name="Varghese N."/>
            <person name="Submissions S."/>
        </authorList>
    </citation>
    <scope>NUCLEOTIDE SEQUENCE [LARGE SCALE GENOMIC DNA]</scope>
    <source>
        <strain evidence="7">ATCC 700379</strain>
    </source>
</reference>
<dbReference type="InterPro" id="IPR009825">
    <property type="entry name" value="ECF_substrate-spec-like"/>
</dbReference>
<dbReference type="Pfam" id="PF07155">
    <property type="entry name" value="ECF-ribofla_trS"/>
    <property type="match status" value="1"/>
</dbReference>
<feature type="transmembrane region" description="Helical" evidence="5">
    <location>
        <begin position="145"/>
        <end position="172"/>
    </location>
</feature>
<feature type="transmembrane region" description="Helical" evidence="5">
    <location>
        <begin position="111"/>
        <end position="133"/>
    </location>
</feature>
<evidence type="ECO:0000256" key="3">
    <source>
        <dbReference type="ARBA" id="ARBA00022989"/>
    </source>
</evidence>
<organism evidence="6 7">
    <name type="scientific">Sporolactobacillus nakayamae</name>
    <dbReference type="NCBI Taxonomy" id="269670"/>
    <lineage>
        <taxon>Bacteria</taxon>
        <taxon>Bacillati</taxon>
        <taxon>Bacillota</taxon>
        <taxon>Bacilli</taxon>
        <taxon>Bacillales</taxon>
        <taxon>Sporolactobacillaceae</taxon>
        <taxon>Sporolactobacillus</taxon>
    </lineage>
</organism>
<evidence type="ECO:0000313" key="6">
    <source>
        <dbReference type="EMBL" id="SFG31982.1"/>
    </source>
</evidence>
<dbReference type="EMBL" id="FOOY01000008">
    <property type="protein sequence ID" value="SFG31982.1"/>
    <property type="molecule type" value="Genomic_DNA"/>
</dbReference>
<keyword evidence="4 5" id="KW-0472">Membrane</keyword>
<dbReference type="PANTHER" id="PTHR37815:SF3">
    <property type="entry name" value="UPF0397 PROTEIN SPR0429"/>
    <property type="match status" value="1"/>
</dbReference>
<feature type="transmembrane region" description="Helical" evidence="5">
    <location>
        <begin position="78"/>
        <end position="99"/>
    </location>
</feature>
<keyword evidence="7" id="KW-1185">Reference proteome</keyword>
<evidence type="ECO:0000256" key="1">
    <source>
        <dbReference type="ARBA" id="ARBA00022475"/>
    </source>
</evidence>
<dbReference type="NCBIfam" id="NF010182">
    <property type="entry name" value="PRK13661.1"/>
    <property type="match status" value="1"/>
</dbReference>
<accession>A0A1I2QU83</accession>
<dbReference type="AlphaFoldDB" id="A0A1I2QU83"/>
<dbReference type="InterPro" id="IPR022914">
    <property type="entry name" value="UPF0397"/>
</dbReference>
<name>A0A1I2QU83_9BACL</name>
<gene>
    <name evidence="6" type="ORF">SAMN02982927_01342</name>
</gene>
<keyword evidence="3 5" id="KW-1133">Transmembrane helix</keyword>
<keyword evidence="1 5" id="KW-1003">Cell membrane</keyword>
<dbReference type="OrthoDB" id="4550662at2"/>
<protein>
    <recommendedName>
        <fullName evidence="5">UPF0397 protein SAMN02982927_01342</fullName>
    </recommendedName>
</protein>
<dbReference type="HAMAP" id="MF_01572">
    <property type="entry name" value="UPF0397"/>
    <property type="match status" value="1"/>
</dbReference>
<evidence type="ECO:0000256" key="4">
    <source>
        <dbReference type="ARBA" id="ARBA00023136"/>
    </source>
</evidence>
<dbReference type="PANTHER" id="PTHR37815">
    <property type="entry name" value="UPF0397 PROTEIN BC_2624-RELATED"/>
    <property type="match status" value="1"/>
</dbReference>
<keyword evidence="2 5" id="KW-0812">Transmembrane</keyword>
<comment type="similarity">
    <text evidence="5">Belongs to the UPF0397 family.</text>
</comment>
<evidence type="ECO:0000256" key="2">
    <source>
        <dbReference type="ARBA" id="ARBA00022692"/>
    </source>
</evidence>
<dbReference type="Proteomes" id="UP000198752">
    <property type="component" value="Unassembled WGS sequence"/>
</dbReference>
<feature type="transmembrane region" description="Helical" evidence="5">
    <location>
        <begin position="41"/>
        <end position="66"/>
    </location>
</feature>
<dbReference type="Gene3D" id="1.10.1760.20">
    <property type="match status" value="1"/>
</dbReference>